<keyword evidence="1" id="KW-0813">Transport</keyword>
<feature type="domain" description="ABC transporter" evidence="5">
    <location>
        <begin position="259"/>
        <end position="504"/>
    </location>
</feature>
<evidence type="ECO:0000256" key="1">
    <source>
        <dbReference type="ARBA" id="ARBA00022448"/>
    </source>
</evidence>
<gene>
    <name evidence="6" type="ORF">D5S19_18605</name>
</gene>
<keyword evidence="2" id="KW-0677">Repeat</keyword>
<dbReference type="CDD" id="cd03215">
    <property type="entry name" value="ABC_Carb_Monos_II"/>
    <property type="match status" value="1"/>
</dbReference>
<dbReference type="SMART" id="SM00382">
    <property type="entry name" value="AAA"/>
    <property type="match status" value="2"/>
</dbReference>
<dbReference type="Pfam" id="PF00005">
    <property type="entry name" value="ABC_tran"/>
    <property type="match status" value="2"/>
</dbReference>
<accession>A0A419I2B5</accession>
<dbReference type="InterPro" id="IPR003593">
    <property type="entry name" value="AAA+_ATPase"/>
</dbReference>
<dbReference type="AlphaFoldDB" id="A0A419I2B5"/>
<evidence type="ECO:0000256" key="4">
    <source>
        <dbReference type="ARBA" id="ARBA00022840"/>
    </source>
</evidence>
<dbReference type="InterPro" id="IPR050107">
    <property type="entry name" value="ABC_carbohydrate_import_ATPase"/>
</dbReference>
<dbReference type="InterPro" id="IPR003439">
    <property type="entry name" value="ABC_transporter-like_ATP-bd"/>
</dbReference>
<keyword evidence="4 6" id="KW-0067">ATP-binding</keyword>
<dbReference type="InterPro" id="IPR027417">
    <property type="entry name" value="P-loop_NTPase"/>
</dbReference>
<evidence type="ECO:0000313" key="7">
    <source>
        <dbReference type="Proteomes" id="UP000285112"/>
    </source>
</evidence>
<dbReference type="GO" id="GO:0005524">
    <property type="term" value="F:ATP binding"/>
    <property type="evidence" value="ECO:0007669"/>
    <property type="project" value="UniProtKB-KW"/>
</dbReference>
<dbReference type="Proteomes" id="UP000285112">
    <property type="component" value="Unassembled WGS sequence"/>
</dbReference>
<dbReference type="SUPFAM" id="SSF52540">
    <property type="entry name" value="P-loop containing nucleoside triphosphate hydrolases"/>
    <property type="match status" value="2"/>
</dbReference>
<feature type="domain" description="ABC transporter" evidence="5">
    <location>
        <begin position="13"/>
        <end position="248"/>
    </location>
</feature>
<dbReference type="CDD" id="cd03216">
    <property type="entry name" value="ABC_Carb_Monos_I"/>
    <property type="match status" value="1"/>
</dbReference>
<dbReference type="PANTHER" id="PTHR43790:SF9">
    <property type="entry name" value="GALACTOFURANOSE TRANSPORTER ATP-BINDING PROTEIN YTFR"/>
    <property type="match status" value="1"/>
</dbReference>
<reference evidence="6 7" key="1">
    <citation type="submission" date="2018-09" db="EMBL/GenBank/DDBJ databases">
        <title>YIM PH 21725 draft genome.</title>
        <authorList>
            <person name="Miao C."/>
        </authorList>
    </citation>
    <scope>NUCLEOTIDE SEQUENCE [LARGE SCALE GENOMIC DNA]</scope>
    <source>
        <strain evidence="7">YIM PH21725</strain>
    </source>
</reference>
<organism evidence="6 7">
    <name type="scientific">Amycolatopsis panacis</name>
    <dbReference type="NCBI Taxonomy" id="2340917"/>
    <lineage>
        <taxon>Bacteria</taxon>
        <taxon>Bacillati</taxon>
        <taxon>Actinomycetota</taxon>
        <taxon>Actinomycetes</taxon>
        <taxon>Pseudonocardiales</taxon>
        <taxon>Pseudonocardiaceae</taxon>
        <taxon>Amycolatopsis</taxon>
    </lineage>
</organism>
<dbReference type="PROSITE" id="PS50893">
    <property type="entry name" value="ABC_TRANSPORTER_2"/>
    <property type="match status" value="2"/>
</dbReference>
<keyword evidence="3" id="KW-0547">Nucleotide-binding</keyword>
<proteinExistence type="predicted"/>
<evidence type="ECO:0000313" key="6">
    <source>
        <dbReference type="EMBL" id="RJQ84003.1"/>
    </source>
</evidence>
<name>A0A419I2B5_9PSEU</name>
<evidence type="ECO:0000256" key="2">
    <source>
        <dbReference type="ARBA" id="ARBA00022737"/>
    </source>
</evidence>
<keyword evidence="7" id="KW-1185">Reference proteome</keyword>
<dbReference type="Gene3D" id="3.40.50.300">
    <property type="entry name" value="P-loop containing nucleotide triphosphate hydrolases"/>
    <property type="match status" value="2"/>
</dbReference>
<dbReference type="PANTHER" id="PTHR43790">
    <property type="entry name" value="CARBOHYDRATE TRANSPORT ATP-BINDING PROTEIN MG119-RELATED"/>
    <property type="match status" value="1"/>
</dbReference>
<dbReference type="EMBL" id="QZFV01000090">
    <property type="protein sequence ID" value="RJQ84003.1"/>
    <property type="molecule type" value="Genomic_DNA"/>
</dbReference>
<sequence length="507" mass="54637">MDGVTAAPRGVAVRCVDVSKIYEGTAAVRSLSLVIEQGTIHALVGANGAGKSTLLGMMSGRTRPTTGRIEVFGNDLVGGRPRDAHAAGIACVYQELSLVPHLNACANVFLGSERVRRGILDDRAMMRRYAELCTMLEVDIDPHTRASDLSVAAGQLIEIMRAVQRGSRLLLLDEPTAALSQRERENLLTLMRRLRGNGTTIVLVTHNLDEVLAVSDTVTVMRNAKIVQSAPARSYTKPGLVKLMVGDMPNFVAQDHARPDGEVLLRIAGCTVGGAITDVSLEVRANEVLGIAGLVGAGRSSLLRAIAGAESTATGRMYLRDNREASWPVSPRKAHRLGISLLPEDRKTQGLILGMSIPDNVTLPRLYPFSRAGLVSSKRQLGFAQERLAAFNLNRTVSRYPVNQLSGGGQQKVAFARAMVVDPEILLVDEPTRGVDVGAKAELLRAIREFAGQGKGVIVTSAETEELLEICDRIMVLSAGRVVGHFDLHQHKPTVREIFDIAFGVEQ</sequence>
<dbReference type="GO" id="GO:0016887">
    <property type="term" value="F:ATP hydrolysis activity"/>
    <property type="evidence" value="ECO:0007669"/>
    <property type="project" value="InterPro"/>
</dbReference>
<evidence type="ECO:0000256" key="3">
    <source>
        <dbReference type="ARBA" id="ARBA00022741"/>
    </source>
</evidence>
<evidence type="ECO:0000259" key="5">
    <source>
        <dbReference type="PROSITE" id="PS50893"/>
    </source>
</evidence>
<protein>
    <submittedName>
        <fullName evidence="6">Sugar ABC transporter ATP-binding protein</fullName>
    </submittedName>
</protein>
<comment type="caution">
    <text evidence="6">The sequence shown here is derived from an EMBL/GenBank/DDBJ whole genome shotgun (WGS) entry which is preliminary data.</text>
</comment>